<keyword evidence="3" id="KW-0281">Fimbrium</keyword>
<dbReference type="InterPro" id="IPR050263">
    <property type="entry name" value="Bact_Fimbrial_Adh_Pro"/>
</dbReference>
<evidence type="ECO:0000256" key="3">
    <source>
        <dbReference type="ARBA" id="ARBA00023263"/>
    </source>
</evidence>
<dbReference type="PANTHER" id="PTHR33420">
    <property type="entry name" value="FIMBRIAL SUBUNIT ELFA-RELATED"/>
    <property type="match status" value="1"/>
</dbReference>
<dbReference type="Proteomes" id="UP000015503">
    <property type="component" value="Chromosome"/>
</dbReference>
<dbReference type="InterPro" id="IPR036937">
    <property type="entry name" value="Adhesion_dom_fimbrial_sf"/>
</dbReference>
<dbReference type="KEGG" id="pre:PCA10_13270"/>
<dbReference type="EMBL" id="AP013068">
    <property type="protein sequence ID" value="BAN47059.1"/>
    <property type="molecule type" value="Genomic_DNA"/>
</dbReference>
<evidence type="ECO:0000256" key="2">
    <source>
        <dbReference type="ARBA" id="ARBA00022729"/>
    </source>
</evidence>
<dbReference type="SUPFAM" id="SSF49401">
    <property type="entry name" value="Bacterial adhesins"/>
    <property type="match status" value="1"/>
</dbReference>
<dbReference type="AlphaFoldDB" id="S6BDF4"/>
<evidence type="ECO:0000313" key="6">
    <source>
        <dbReference type="Proteomes" id="UP000015503"/>
    </source>
</evidence>
<comment type="subcellular location">
    <subcellularLocation>
        <location evidence="1">Fimbrium</location>
    </subcellularLocation>
</comment>
<name>S6BDF4_METRE</name>
<dbReference type="Gene3D" id="2.60.40.1090">
    <property type="entry name" value="Fimbrial-type adhesion domain"/>
    <property type="match status" value="1"/>
</dbReference>
<dbReference type="GO" id="GO:0009289">
    <property type="term" value="C:pilus"/>
    <property type="evidence" value="ECO:0007669"/>
    <property type="project" value="UniProtKB-SubCell"/>
</dbReference>
<dbReference type="Pfam" id="PF00419">
    <property type="entry name" value="Fimbrial"/>
    <property type="match status" value="1"/>
</dbReference>
<accession>S6BDF4</accession>
<organism evidence="5 6">
    <name type="scientific">Metapseudomonas resinovorans NBRC 106553</name>
    <dbReference type="NCBI Taxonomy" id="1245471"/>
    <lineage>
        <taxon>Bacteria</taxon>
        <taxon>Pseudomonadati</taxon>
        <taxon>Pseudomonadota</taxon>
        <taxon>Gammaproteobacteria</taxon>
        <taxon>Pseudomonadales</taxon>
        <taxon>Pseudomonadaceae</taxon>
        <taxon>Metapseudomonas</taxon>
    </lineage>
</organism>
<evidence type="ECO:0000313" key="5">
    <source>
        <dbReference type="EMBL" id="BAN47059.1"/>
    </source>
</evidence>
<keyword evidence="6" id="KW-1185">Reference proteome</keyword>
<dbReference type="PANTHER" id="PTHR33420:SF31">
    <property type="entry name" value="TYPE 1 FIMBRIN D-MANNOSE SPECIFIC ADHESIN"/>
    <property type="match status" value="1"/>
</dbReference>
<reference evidence="5 6" key="1">
    <citation type="journal article" date="2013" name="Genome Announc.">
        <title>Complete Genome Sequence of the Carbazole Degrader Pseudomonas resinovorans Strain CA10 (NBRC 106553).</title>
        <authorList>
            <person name="Shintani M."/>
            <person name="Hosoyama A."/>
            <person name="Ohji S."/>
            <person name="Tsuchikane K."/>
            <person name="Takarada H."/>
            <person name="Yamazoe A."/>
            <person name="Fujita N."/>
            <person name="Nojiri H."/>
        </authorList>
    </citation>
    <scope>NUCLEOTIDE SEQUENCE [LARGE SCALE GENOMIC DNA]</scope>
    <source>
        <strain evidence="5 6">NBRC 106553</strain>
    </source>
</reference>
<dbReference type="STRING" id="1245471.PCA10_13270"/>
<keyword evidence="2" id="KW-0732">Signal</keyword>
<dbReference type="InterPro" id="IPR008966">
    <property type="entry name" value="Adhesion_dom_sf"/>
</dbReference>
<proteinExistence type="predicted"/>
<evidence type="ECO:0000256" key="1">
    <source>
        <dbReference type="ARBA" id="ARBA00004561"/>
    </source>
</evidence>
<dbReference type="PATRIC" id="fig|1245471.3.peg.1340"/>
<dbReference type="InterPro" id="IPR000259">
    <property type="entry name" value="Adhesion_dom_fimbrial"/>
</dbReference>
<gene>
    <name evidence="5" type="ORF">PCA10_13270</name>
</gene>
<dbReference type="HOGENOM" id="CLU_1676376_0_0_6"/>
<evidence type="ECO:0000259" key="4">
    <source>
        <dbReference type="Pfam" id="PF00419"/>
    </source>
</evidence>
<protein>
    <recommendedName>
        <fullName evidence="4">Fimbrial-type adhesion domain-containing protein</fullName>
    </recommendedName>
</protein>
<sequence>MASFWLSGRIVTPQSCQLSSANNIINFGSIANGELSLSEAPAGKKITRSFEIQCSGMGQLVTASLSLEGTPHITNKQALAVNERDDIAILLFNGEKAIAPVKPGDSHENADRIPLMFEAGRGRQKSAFDLTAYPIRTGPSVKPGPFSSQATVVFDFK</sequence>
<dbReference type="GO" id="GO:0043709">
    <property type="term" value="P:cell adhesion involved in single-species biofilm formation"/>
    <property type="evidence" value="ECO:0007669"/>
    <property type="project" value="TreeGrafter"/>
</dbReference>
<feature type="domain" description="Fimbrial-type adhesion" evidence="4">
    <location>
        <begin position="6"/>
        <end position="156"/>
    </location>
</feature>